<dbReference type="PANTHER" id="PTHR43215:SF14">
    <property type="entry name" value="RADIAL SPOKE HEAD 1 HOMOLOG"/>
    <property type="match status" value="1"/>
</dbReference>
<dbReference type="Gene3D" id="2.170.270.10">
    <property type="entry name" value="SET domain"/>
    <property type="match status" value="1"/>
</dbReference>
<dbReference type="OrthoDB" id="411785at2759"/>
<dbReference type="PANTHER" id="PTHR43215">
    <property type="entry name" value="RADIAL SPOKE HEAD 1 HOMOLOG"/>
    <property type="match status" value="1"/>
</dbReference>
<organism evidence="3 4">
    <name type="scientific">Ostreococcus lucimarinus (strain CCE9901)</name>
    <dbReference type="NCBI Taxonomy" id="436017"/>
    <lineage>
        <taxon>Eukaryota</taxon>
        <taxon>Viridiplantae</taxon>
        <taxon>Chlorophyta</taxon>
        <taxon>Mamiellophyceae</taxon>
        <taxon>Mamiellales</taxon>
        <taxon>Bathycoccaceae</taxon>
        <taxon>Ostreococcus</taxon>
    </lineage>
</organism>
<evidence type="ECO:0000256" key="2">
    <source>
        <dbReference type="SAM" id="MobiDB-lite"/>
    </source>
</evidence>
<dbReference type="SMART" id="SM00698">
    <property type="entry name" value="MORN"/>
    <property type="match status" value="3"/>
</dbReference>
<name>A4RZ03_OSTLU</name>
<dbReference type="EMBL" id="CP000586">
    <property type="protein sequence ID" value="ABO96542.1"/>
    <property type="molecule type" value="Genomic_DNA"/>
</dbReference>
<dbReference type="Gene3D" id="2.20.110.10">
    <property type="entry name" value="Histone H3 K4-specific methyltransferase SET7/9 N-terminal domain"/>
    <property type="match status" value="1"/>
</dbReference>
<accession>A4RZ03</accession>
<dbReference type="Pfam" id="PF02493">
    <property type="entry name" value="MORN"/>
    <property type="match status" value="3"/>
</dbReference>
<dbReference type="SUPFAM" id="SSF53335">
    <property type="entry name" value="S-adenosyl-L-methionine-dependent methyltransferases"/>
    <property type="match status" value="1"/>
</dbReference>
<dbReference type="Gramene" id="ABO96542">
    <property type="protein sequence ID" value="ABO96542"/>
    <property type="gene ID" value="OSTLU_24687"/>
</dbReference>
<evidence type="ECO:0000313" key="3">
    <source>
        <dbReference type="EMBL" id="ABO96542.1"/>
    </source>
</evidence>
<dbReference type="InterPro" id="IPR046341">
    <property type="entry name" value="SET_dom_sf"/>
</dbReference>
<protein>
    <submittedName>
        <fullName evidence="3">Uncharacterized protein</fullName>
    </submittedName>
</protein>
<dbReference type="GeneID" id="5002543"/>
<feature type="region of interest" description="Disordered" evidence="2">
    <location>
        <begin position="1"/>
        <end position="35"/>
    </location>
</feature>
<dbReference type="RefSeq" id="XP_001418249.1">
    <property type="nucleotide sequence ID" value="XM_001418212.1"/>
</dbReference>
<dbReference type="Gene3D" id="3.40.50.150">
    <property type="entry name" value="Vaccinia Virus protein VP39"/>
    <property type="match status" value="1"/>
</dbReference>
<proteinExistence type="predicted"/>
<dbReference type="Proteomes" id="UP000001568">
    <property type="component" value="Chromosome 6"/>
</dbReference>
<evidence type="ECO:0000313" key="4">
    <source>
        <dbReference type="Proteomes" id="UP000001568"/>
    </source>
</evidence>
<gene>
    <name evidence="3" type="ORF">OSTLU_24687</name>
</gene>
<dbReference type="STRING" id="436017.A4RZ03"/>
<sequence>MTNDDGDGDDDDDAPEDVIEEYDGETNDAGRPHGEGYAWYADGTEYVGGFVDGARSGYGRLWLARDEDEDYDEDDDVPNAFYLGEWKDDRPHGRGIQVSRDKTWLQGNFESGELRGEAYLSTQVSIGDPRYMGEFGDDGAFGGVGTMYNRCGGRLTANWKEGDIAAGLAVWEGDSARRRESTAVVAWTRESFGDAERTGKWTDLVARGAVVVRFVNVDTSYEAGCRHRPEVREFLRALNAVDARPGSSVRAAIEASAVARKAVEFDYEADVATTDLLASLTLARYVESLRVRVSRTAPLEVRATEDMHRHAVVAFYSGTVGEVRGVSASDAERLASDAIMLREEDDEDTQEIVAEYDKDRSSIAYAQSHGVRVIHLDVGADALCANFVRVETKHETNCERMFFENHPIFGDAVFLRTKRCIAKDEELTVAPDYFFGWCLDPLSEAGYYESMRCHPPEVIFERDNDVLELGRVTVKRHGRWRALYLGNVEQGLSYAPTDDAPPSHEVLGFQYIRAMAIATVDRIRAERHATKSTSIVAVGLGTGALPLYLANAPDLNVDVVTVECSQAVIDACAAIHVPMRIIDREGKSSGIPAAKKRRRSRSEPSPIRVHRADALDYFQRCIAKNITDNRVASVDVVLLDAYDGDGKIPERVRDDFFIRSVASSLSPVGFCVCNCWDGPIGSEAYHELHMFSNLLDRHFSLIERVSVVGQEYNVILIASRARAPGERLRL</sequence>
<dbReference type="SUPFAM" id="SSF82185">
    <property type="entry name" value="Histone H3 K4-specific methyltransferase SET7/9 N-terminal domain"/>
    <property type="match status" value="1"/>
</dbReference>
<evidence type="ECO:0000256" key="1">
    <source>
        <dbReference type="ARBA" id="ARBA00022737"/>
    </source>
</evidence>
<dbReference type="HOGENOM" id="CLU_379663_0_0_1"/>
<dbReference type="GO" id="GO:0016020">
    <property type="term" value="C:membrane"/>
    <property type="evidence" value="ECO:0007669"/>
    <property type="project" value="UniProtKB-ARBA"/>
</dbReference>
<keyword evidence="4" id="KW-1185">Reference proteome</keyword>
<dbReference type="InterPro" id="IPR029063">
    <property type="entry name" value="SAM-dependent_MTases_sf"/>
</dbReference>
<dbReference type="InterPro" id="IPR003409">
    <property type="entry name" value="MORN"/>
</dbReference>
<feature type="compositionally biased region" description="Acidic residues" evidence="2">
    <location>
        <begin position="1"/>
        <end position="26"/>
    </location>
</feature>
<dbReference type="KEGG" id="olu:OSTLU_24687"/>
<dbReference type="AlphaFoldDB" id="A4RZ03"/>
<keyword evidence="1" id="KW-0677">Repeat</keyword>
<reference evidence="3 4" key="1">
    <citation type="journal article" date="2007" name="Proc. Natl. Acad. Sci. U.S.A.">
        <title>The tiny eukaryote Ostreococcus provides genomic insights into the paradox of plankton speciation.</title>
        <authorList>
            <person name="Palenik B."/>
            <person name="Grimwood J."/>
            <person name="Aerts A."/>
            <person name="Rouze P."/>
            <person name="Salamov A."/>
            <person name="Putnam N."/>
            <person name="Dupont C."/>
            <person name="Jorgensen R."/>
            <person name="Derelle E."/>
            <person name="Rombauts S."/>
            <person name="Zhou K."/>
            <person name="Otillar R."/>
            <person name="Merchant S.S."/>
            <person name="Podell S."/>
            <person name="Gaasterland T."/>
            <person name="Napoli C."/>
            <person name="Gendler K."/>
            <person name="Manuell A."/>
            <person name="Tai V."/>
            <person name="Vallon O."/>
            <person name="Piganeau G."/>
            <person name="Jancek S."/>
            <person name="Heijde M."/>
            <person name="Jabbari K."/>
            <person name="Bowler C."/>
            <person name="Lohr M."/>
            <person name="Robbens S."/>
            <person name="Werner G."/>
            <person name="Dubchak I."/>
            <person name="Pazour G.J."/>
            <person name="Ren Q."/>
            <person name="Paulsen I."/>
            <person name="Delwiche C."/>
            <person name="Schmutz J."/>
            <person name="Rokhsar D."/>
            <person name="Van de Peer Y."/>
            <person name="Moreau H."/>
            <person name="Grigoriev I.V."/>
        </authorList>
    </citation>
    <scope>NUCLEOTIDE SEQUENCE [LARGE SCALE GENOMIC DNA]</scope>
    <source>
        <strain evidence="3 4">CCE9901</strain>
    </source>
</reference>